<protein>
    <submittedName>
        <fullName evidence="3">Uncharacterized protein</fullName>
    </submittedName>
</protein>
<gene>
    <name evidence="3" type="ORF">SEMRO_868_G213350.1</name>
</gene>
<keyword evidence="2" id="KW-0732">Signal</keyword>
<proteinExistence type="predicted"/>
<dbReference type="Proteomes" id="UP001153069">
    <property type="component" value="Unassembled WGS sequence"/>
</dbReference>
<evidence type="ECO:0000256" key="2">
    <source>
        <dbReference type="SAM" id="SignalP"/>
    </source>
</evidence>
<sequence>MMSLKLKTVGLFLLLVVATTQGFTTAPPRALVTSPPTFSSQPSALSAADVDLGIVALVAGQENYGLAVVCLGEALWSFSQAPSLDHAKVLIPAAVSALILVAVSGPMITSGDAAAVTTGLFIATGVSVGLGASYVARLAAKYSPSSKEIAALGLLVAIAGFFSFSQNLVVDGFVTLPSIPVPSLPEISLPSIEL</sequence>
<keyword evidence="1" id="KW-0812">Transmembrane</keyword>
<feature type="transmembrane region" description="Helical" evidence="1">
    <location>
        <begin position="114"/>
        <end position="137"/>
    </location>
</feature>
<accession>A0A9N8EA39</accession>
<name>A0A9N8EA39_9STRA</name>
<keyword evidence="4" id="KW-1185">Reference proteome</keyword>
<comment type="caution">
    <text evidence="3">The sequence shown here is derived from an EMBL/GenBank/DDBJ whole genome shotgun (WGS) entry which is preliminary data.</text>
</comment>
<keyword evidence="1" id="KW-1133">Transmembrane helix</keyword>
<reference evidence="3" key="1">
    <citation type="submission" date="2020-06" db="EMBL/GenBank/DDBJ databases">
        <authorList>
            <consortium name="Plant Systems Biology data submission"/>
        </authorList>
    </citation>
    <scope>NUCLEOTIDE SEQUENCE</scope>
    <source>
        <strain evidence="3">D6</strain>
    </source>
</reference>
<evidence type="ECO:0000313" key="4">
    <source>
        <dbReference type="Proteomes" id="UP001153069"/>
    </source>
</evidence>
<evidence type="ECO:0000313" key="3">
    <source>
        <dbReference type="EMBL" id="CAB9517612.1"/>
    </source>
</evidence>
<feature type="transmembrane region" description="Helical" evidence="1">
    <location>
        <begin position="149"/>
        <end position="169"/>
    </location>
</feature>
<keyword evidence="1" id="KW-0472">Membrane</keyword>
<dbReference type="EMBL" id="CAICTM010000867">
    <property type="protein sequence ID" value="CAB9517612.1"/>
    <property type="molecule type" value="Genomic_DNA"/>
</dbReference>
<feature type="transmembrane region" description="Helical" evidence="1">
    <location>
        <begin position="89"/>
        <end position="108"/>
    </location>
</feature>
<dbReference type="AlphaFoldDB" id="A0A9N8EA39"/>
<organism evidence="3 4">
    <name type="scientific">Seminavis robusta</name>
    <dbReference type="NCBI Taxonomy" id="568900"/>
    <lineage>
        <taxon>Eukaryota</taxon>
        <taxon>Sar</taxon>
        <taxon>Stramenopiles</taxon>
        <taxon>Ochrophyta</taxon>
        <taxon>Bacillariophyta</taxon>
        <taxon>Bacillariophyceae</taxon>
        <taxon>Bacillariophycidae</taxon>
        <taxon>Naviculales</taxon>
        <taxon>Naviculaceae</taxon>
        <taxon>Seminavis</taxon>
    </lineage>
</organism>
<evidence type="ECO:0000256" key="1">
    <source>
        <dbReference type="SAM" id="Phobius"/>
    </source>
</evidence>
<dbReference type="OrthoDB" id="200045at2759"/>
<feature type="transmembrane region" description="Helical" evidence="1">
    <location>
        <begin position="54"/>
        <end position="77"/>
    </location>
</feature>
<feature type="chain" id="PRO_5040420258" evidence="2">
    <location>
        <begin position="23"/>
        <end position="194"/>
    </location>
</feature>
<feature type="signal peptide" evidence="2">
    <location>
        <begin position="1"/>
        <end position="22"/>
    </location>
</feature>